<protein>
    <recommendedName>
        <fullName evidence="1">DUF6259 domain-containing protein</fullName>
    </recommendedName>
</protein>
<evidence type="ECO:0000259" key="1">
    <source>
        <dbReference type="Pfam" id="PF19773"/>
    </source>
</evidence>
<dbReference type="EMBL" id="SNRY01000009">
    <property type="protein sequence ID" value="KAA6351757.1"/>
    <property type="molecule type" value="Genomic_DNA"/>
</dbReference>
<evidence type="ECO:0000313" key="2">
    <source>
        <dbReference type="EMBL" id="KAA6351757.1"/>
    </source>
</evidence>
<dbReference type="Pfam" id="PF19773">
    <property type="entry name" value="DUF6259"/>
    <property type="match status" value="1"/>
</dbReference>
<sequence length="672" mass="76860">MRSIILGIIGTLCYLQSFGSTSVAAKIENENFVLKNKSVELVFANGKDFLFKEFRMDGINILSSAGSTTFPWQLIYRGPNGENPTLQPKWGEYKGGEIQKDKDAYTLIFTWQMVINAGPTCPVRMLVTLGKDAELPEWRIEAEIPDEWVITESEFPRIAVNRPTGAKAILPVAFGTEYAIGIEGQLQSRYPSATGTMQLVLMYHKGGTVYLSTQDKGGSGKIFRMKSEGDNLVFIQNVTTSYGWTQNKKFTLPWPTVMGFTKEGWQDAVERWYRPFTFETLWGAKTITERSIAEWIKKADLWLRPMHVNVETIETVRKAMKYFGKDVGLHWYYWHQHLMDTKYPEYLPAKEGFAEMVKETRELGGYVTPYINGRLWDPATEMYKTHNGKDASCRKSDGTLYTEVYSSKVLNTVTCPSSYIWRDILKSLNQQILTELKTDGVYLDQIGCANSEPCYATNHGHAPGGGDWWHFAYRSLLNEMRTNLYKENQAMTTEENAECYIDLFDMMLIVNSPHNKYTKMVPLFPIIYSDRCIYSGYTYIPWQITDGSLNFITMRSLLWGSQLGWAEPDILMRPESKREAKFLKNLTNFRRQHHDLFLGGRFLKEIIPTGDNPTQDIPNYETTPVILAAEWVSLSGGHAYLVANMSEQDHTVTLPNQKQVNIKALEAIRIPK</sequence>
<name>A0A5J4T0G9_9ZZZZ</name>
<feature type="domain" description="DUF6259" evidence="1">
    <location>
        <begin position="250"/>
        <end position="539"/>
    </location>
</feature>
<gene>
    <name evidence="2" type="ORF">EZS27_000882</name>
</gene>
<comment type="caution">
    <text evidence="2">The sequence shown here is derived from an EMBL/GenBank/DDBJ whole genome shotgun (WGS) entry which is preliminary data.</text>
</comment>
<organism evidence="2">
    <name type="scientific">termite gut metagenome</name>
    <dbReference type="NCBI Taxonomy" id="433724"/>
    <lineage>
        <taxon>unclassified sequences</taxon>
        <taxon>metagenomes</taxon>
        <taxon>organismal metagenomes</taxon>
    </lineage>
</organism>
<dbReference type="InterPro" id="IPR046226">
    <property type="entry name" value="DUF6259"/>
</dbReference>
<accession>A0A5J4T0G9</accession>
<proteinExistence type="predicted"/>
<reference evidence="2" key="1">
    <citation type="submission" date="2019-03" db="EMBL/GenBank/DDBJ databases">
        <title>Single cell metagenomics reveals metabolic interactions within the superorganism composed of flagellate Streblomastix strix and complex community of Bacteroidetes bacteria on its surface.</title>
        <authorList>
            <person name="Treitli S.C."/>
            <person name="Kolisko M."/>
            <person name="Husnik F."/>
            <person name="Keeling P."/>
            <person name="Hampl V."/>
        </authorList>
    </citation>
    <scope>NUCLEOTIDE SEQUENCE</scope>
    <source>
        <strain evidence="2">STM</strain>
    </source>
</reference>
<dbReference type="AlphaFoldDB" id="A0A5J4T0G9"/>